<evidence type="ECO:0000256" key="1">
    <source>
        <dbReference type="SAM" id="MobiDB-lite"/>
    </source>
</evidence>
<protein>
    <recommendedName>
        <fullName evidence="4">Lipoprotein</fullName>
    </recommendedName>
</protein>
<proteinExistence type="predicted"/>
<keyword evidence="3" id="KW-1185">Reference proteome</keyword>
<feature type="region of interest" description="Disordered" evidence="1">
    <location>
        <begin position="27"/>
        <end position="91"/>
    </location>
</feature>
<gene>
    <name evidence="2" type="ORF">BJY28_001303</name>
</gene>
<dbReference type="RefSeq" id="WP_179462283.1">
    <property type="nucleotide sequence ID" value="NZ_JACBZX010000001.1"/>
</dbReference>
<accession>A0A852X922</accession>
<feature type="compositionally biased region" description="Low complexity" evidence="1">
    <location>
        <begin position="55"/>
        <end position="79"/>
    </location>
</feature>
<evidence type="ECO:0000313" key="2">
    <source>
        <dbReference type="EMBL" id="NYG36834.1"/>
    </source>
</evidence>
<reference evidence="2 3" key="1">
    <citation type="submission" date="2020-07" db="EMBL/GenBank/DDBJ databases">
        <title>Sequencing the genomes of 1000 actinobacteria strains.</title>
        <authorList>
            <person name="Klenk H.-P."/>
        </authorList>
    </citation>
    <scope>NUCLEOTIDE SEQUENCE [LARGE SCALE GENOMIC DNA]</scope>
    <source>
        <strain evidence="2 3">DSM 24723</strain>
    </source>
</reference>
<dbReference type="PROSITE" id="PS51257">
    <property type="entry name" value="PROKAR_LIPOPROTEIN"/>
    <property type="match status" value="1"/>
</dbReference>
<dbReference type="EMBL" id="JACBZX010000001">
    <property type="protein sequence ID" value="NYG36834.1"/>
    <property type="molecule type" value="Genomic_DNA"/>
</dbReference>
<name>A0A852X922_9MICO</name>
<sequence>MAAEITRRVALSALGLGSGAALVGCSDEAAEPTQGSSTTFRTGEDTGSGEGSGDGSSSASGSGSDGSSSPQSDGSPSSGTAVTVDSLPSPEEMRDPWAAYAAAWVATQSTTGVPSGVYQDADWYYASQLGEFAFLVRYKDGRAVLIGSSDPSLNDRSADDEQQARAVLTAGRPAWWAGAFEHVPVNTKAGFLCAWDGSSWKQNQRSTARGGVESMELVVTSPRETGEALVMLGTGGEEEYTGSRRSAADAVVDAGPSVTAAELTDLGPQVRHADDGVRAAKAFTDSGTH</sequence>
<organism evidence="2 3">
    <name type="scientific">Janibacter alkaliphilus</name>
    <dbReference type="NCBI Taxonomy" id="1069963"/>
    <lineage>
        <taxon>Bacteria</taxon>
        <taxon>Bacillati</taxon>
        <taxon>Actinomycetota</taxon>
        <taxon>Actinomycetes</taxon>
        <taxon>Micrococcales</taxon>
        <taxon>Intrasporangiaceae</taxon>
        <taxon>Janibacter</taxon>
    </lineage>
</organism>
<comment type="caution">
    <text evidence="2">The sequence shown here is derived from an EMBL/GenBank/DDBJ whole genome shotgun (WGS) entry which is preliminary data.</text>
</comment>
<dbReference type="AlphaFoldDB" id="A0A852X922"/>
<evidence type="ECO:0008006" key="4">
    <source>
        <dbReference type="Google" id="ProtNLM"/>
    </source>
</evidence>
<dbReference type="Proteomes" id="UP000592181">
    <property type="component" value="Unassembled WGS sequence"/>
</dbReference>
<evidence type="ECO:0000313" key="3">
    <source>
        <dbReference type="Proteomes" id="UP000592181"/>
    </source>
</evidence>